<organism evidence="2 3">
    <name type="scientific">Diplocarpon coronariae</name>
    <dbReference type="NCBI Taxonomy" id="2795749"/>
    <lineage>
        <taxon>Eukaryota</taxon>
        <taxon>Fungi</taxon>
        <taxon>Dikarya</taxon>
        <taxon>Ascomycota</taxon>
        <taxon>Pezizomycotina</taxon>
        <taxon>Leotiomycetes</taxon>
        <taxon>Helotiales</taxon>
        <taxon>Drepanopezizaceae</taxon>
        <taxon>Diplocarpon</taxon>
    </lineage>
</organism>
<gene>
    <name evidence="2" type="ORF">B2J93_5502</name>
</gene>
<dbReference type="PANTHER" id="PTHR39466:SF1">
    <property type="entry name" value="RGS DOMAIN-CONTAINING PROTEIN"/>
    <property type="match status" value="1"/>
</dbReference>
<keyword evidence="1" id="KW-0812">Transmembrane</keyword>
<dbReference type="Gene3D" id="1.10.167.10">
    <property type="entry name" value="Regulator of G-protein Signalling 4, domain 2"/>
    <property type="match status" value="1"/>
</dbReference>
<dbReference type="InterPro" id="IPR044926">
    <property type="entry name" value="RGS_subdomain_2"/>
</dbReference>
<keyword evidence="1" id="KW-1133">Transmembrane helix</keyword>
<name>A0A218Z0E5_9HELO</name>
<proteinExistence type="predicted"/>
<dbReference type="EMBL" id="MZNU01000281">
    <property type="protein sequence ID" value="OWP01222.1"/>
    <property type="molecule type" value="Genomic_DNA"/>
</dbReference>
<feature type="transmembrane region" description="Helical" evidence="1">
    <location>
        <begin position="497"/>
        <end position="520"/>
    </location>
</feature>
<dbReference type="InParanoid" id="A0A218Z0E5"/>
<evidence type="ECO:0008006" key="4">
    <source>
        <dbReference type="Google" id="ProtNLM"/>
    </source>
</evidence>
<evidence type="ECO:0000313" key="3">
    <source>
        <dbReference type="Proteomes" id="UP000242519"/>
    </source>
</evidence>
<protein>
    <recommendedName>
        <fullName evidence="4">RGS domain-containing protein</fullName>
    </recommendedName>
</protein>
<feature type="transmembrane region" description="Helical" evidence="1">
    <location>
        <begin position="397"/>
        <end position="416"/>
    </location>
</feature>
<comment type="caution">
    <text evidence="2">The sequence shown here is derived from an EMBL/GenBank/DDBJ whole genome shotgun (WGS) entry which is preliminary data.</text>
</comment>
<dbReference type="Proteomes" id="UP000242519">
    <property type="component" value="Unassembled WGS sequence"/>
</dbReference>
<dbReference type="STRING" id="503106.A0A218Z0E5"/>
<evidence type="ECO:0000256" key="1">
    <source>
        <dbReference type="SAM" id="Phobius"/>
    </source>
</evidence>
<dbReference type="InterPro" id="IPR036305">
    <property type="entry name" value="RGS_sf"/>
</dbReference>
<sequence length="526" mass="59506">MFPAQLRPALLAKKRVEMGFDIELQDRHSLHPTPSNCADLSHPKSTIESLPDNDTTLFNTIKNFLLFRQPSYIPSPEALQDFQADIQGRWKLKSNKCRIGASACRVISIHPSSIPEDINFDQMMMGATYPPLNKASFTSFLKHTDYNYENFRFWMLHEHYTKLFEAVSDEHRPALSPTWTKEDEEYAKKAVNTQNRAAQFLLVPTGYPPNLLRSSSSYSTLGAISCKDSHYTSPSISYGGNIAMGRSISETDMDVIAPFAQMESLSIPISEYGGYSNCATSAQADLPISVQNLWREVGYIVADYISPDGTHALNLSHNHRKILMYALERSNHPSAMKLAFDCADGVLRNDSYPKFLQLATPNMNRMRQKFAYSMGSLLIVMGISFAVVTTLSRLPRAWRLFAVPMIVLGVSTLYAARRGMCLVLHSLGHYQVKPWEVFNAEESKERERINPEVFLGGSYKPECRDWVQRYNRRYAMRKIFDKEAPIQEPRIRDAQNVILGQGLFAGFVMSSIVVGFIMAIPSANKF</sequence>
<keyword evidence="1" id="KW-0472">Membrane</keyword>
<dbReference type="PANTHER" id="PTHR39466">
    <property type="entry name" value="RGS DOMAIN-CONTAINING PROTEIN"/>
    <property type="match status" value="1"/>
</dbReference>
<reference evidence="2 3" key="1">
    <citation type="submission" date="2017-04" db="EMBL/GenBank/DDBJ databases">
        <title>Draft genome sequence of Marssonina coronaria NL1: causal agent of apple blotch.</title>
        <authorList>
            <person name="Cheng Q."/>
        </authorList>
    </citation>
    <scope>NUCLEOTIDE SEQUENCE [LARGE SCALE GENOMIC DNA]</scope>
    <source>
        <strain evidence="2 3">NL1</strain>
    </source>
</reference>
<accession>A0A218Z0E5</accession>
<dbReference type="SUPFAM" id="SSF48097">
    <property type="entry name" value="Regulator of G-protein signaling, RGS"/>
    <property type="match status" value="1"/>
</dbReference>
<evidence type="ECO:0000313" key="2">
    <source>
        <dbReference type="EMBL" id="OWP01222.1"/>
    </source>
</evidence>
<dbReference type="AlphaFoldDB" id="A0A218Z0E5"/>
<dbReference type="OrthoDB" id="3232309at2759"/>
<feature type="transmembrane region" description="Helical" evidence="1">
    <location>
        <begin position="370"/>
        <end position="391"/>
    </location>
</feature>
<keyword evidence="3" id="KW-1185">Reference proteome</keyword>